<name>A0A1I7S3Q9_BURXY</name>
<evidence type="ECO:0000313" key="3">
    <source>
        <dbReference type="WBParaSite" id="BXY_0764000.1"/>
    </source>
</evidence>
<organism evidence="2 3">
    <name type="scientific">Bursaphelenchus xylophilus</name>
    <name type="common">Pinewood nematode worm</name>
    <name type="synonym">Aphelenchoides xylophilus</name>
    <dbReference type="NCBI Taxonomy" id="6326"/>
    <lineage>
        <taxon>Eukaryota</taxon>
        <taxon>Metazoa</taxon>
        <taxon>Ecdysozoa</taxon>
        <taxon>Nematoda</taxon>
        <taxon>Chromadorea</taxon>
        <taxon>Rhabditida</taxon>
        <taxon>Tylenchina</taxon>
        <taxon>Tylenchomorpha</taxon>
        <taxon>Aphelenchoidea</taxon>
        <taxon>Aphelenchoididae</taxon>
        <taxon>Bursaphelenchus</taxon>
    </lineage>
</organism>
<keyword evidence="1" id="KW-0472">Membrane</keyword>
<reference evidence="3" key="1">
    <citation type="submission" date="2016-11" db="UniProtKB">
        <authorList>
            <consortium name="WormBaseParasite"/>
        </authorList>
    </citation>
    <scope>IDENTIFICATION</scope>
</reference>
<protein>
    <submittedName>
        <fullName evidence="3">Ankyrin repeat-containing protein</fullName>
    </submittedName>
</protein>
<keyword evidence="1" id="KW-1133">Transmembrane helix</keyword>
<keyword evidence="1" id="KW-0812">Transmembrane</keyword>
<accession>A0A1I7S3Q9</accession>
<feature type="transmembrane region" description="Helical" evidence="1">
    <location>
        <begin position="72"/>
        <end position="90"/>
    </location>
</feature>
<sequence length="95" mass="10587">MMLGVLSTEHRIIINKLSNGRTPPIFHDDIPDYSMNETLKTGAEESDDSLVLKTILKLRSELRKDTETNESLLSGPCVITVISFALFPLISMNLP</sequence>
<evidence type="ECO:0000256" key="1">
    <source>
        <dbReference type="SAM" id="Phobius"/>
    </source>
</evidence>
<dbReference type="WBParaSite" id="BXY_0764000.1">
    <property type="protein sequence ID" value="BXY_0764000.1"/>
    <property type="gene ID" value="BXY_0764000"/>
</dbReference>
<evidence type="ECO:0000313" key="2">
    <source>
        <dbReference type="Proteomes" id="UP000095284"/>
    </source>
</evidence>
<proteinExistence type="predicted"/>
<dbReference type="AlphaFoldDB" id="A0A1I7S3Q9"/>
<dbReference type="Proteomes" id="UP000095284">
    <property type="component" value="Unplaced"/>
</dbReference>